<dbReference type="PANTHER" id="PTHR43881:SF1">
    <property type="entry name" value="GAMMA-GLUTAMYLTRANSPEPTIDASE (AFU_ORTHOLOGUE AFUA_4G13580)"/>
    <property type="match status" value="1"/>
</dbReference>
<dbReference type="OrthoDB" id="6930219at2"/>
<dbReference type="AlphaFoldDB" id="W1IXH8"/>
<accession>W1IXH8</accession>
<protein>
    <recommendedName>
        <fullName evidence="3">Gamma-glutamyltransferase</fullName>
    </recommendedName>
</protein>
<name>W1IXH8_9GAMM</name>
<evidence type="ECO:0008006" key="3">
    <source>
        <dbReference type="Google" id="ProtNLM"/>
    </source>
</evidence>
<reference evidence="1" key="1">
    <citation type="submission" date="2013-11" db="EMBL/GenBank/DDBJ databases">
        <title>Draft genome sequence and annotation of the entomopathogenic bacteria, Xenorhabdus cabanillasi strain JM26 and Xenorhabdus szentirmai strain DSM 16338.</title>
        <authorList>
            <person name="Gualtieri M."/>
            <person name="Ogier J.C."/>
            <person name="Pages S."/>
            <person name="Givaudan A."/>
            <person name="Gaudriault S."/>
        </authorList>
    </citation>
    <scope>NUCLEOTIDE SEQUENCE [LARGE SCALE GENOMIC DNA]</scope>
    <source>
        <strain evidence="1">DSM 16338</strain>
    </source>
</reference>
<dbReference type="Gene3D" id="3.60.20.40">
    <property type="match status" value="1"/>
</dbReference>
<proteinExistence type="predicted"/>
<evidence type="ECO:0000313" key="2">
    <source>
        <dbReference type="Proteomes" id="UP000019202"/>
    </source>
</evidence>
<dbReference type="STRING" id="1427518.XSR1_30066"/>
<dbReference type="EMBL" id="CBXF010000088">
    <property type="protein sequence ID" value="CDL83212.1"/>
    <property type="molecule type" value="Genomic_DNA"/>
</dbReference>
<dbReference type="InterPro" id="IPR029055">
    <property type="entry name" value="Ntn_hydrolases_N"/>
</dbReference>
<keyword evidence="2" id="KW-1185">Reference proteome</keyword>
<comment type="caution">
    <text evidence="1">The sequence shown here is derived from an EMBL/GenBank/DDBJ whole genome shotgun (WGS) entry which is preliminary data.</text>
</comment>
<dbReference type="Proteomes" id="UP000019202">
    <property type="component" value="Unassembled WGS sequence"/>
</dbReference>
<organism evidence="1 2">
    <name type="scientific">Xenorhabdus szentirmaii DSM 16338</name>
    <dbReference type="NCBI Taxonomy" id="1427518"/>
    <lineage>
        <taxon>Bacteria</taxon>
        <taxon>Pseudomonadati</taxon>
        <taxon>Pseudomonadota</taxon>
        <taxon>Gammaproteobacteria</taxon>
        <taxon>Enterobacterales</taxon>
        <taxon>Morganellaceae</taxon>
        <taxon>Xenorhabdus</taxon>
    </lineage>
</organism>
<dbReference type="InterPro" id="IPR043137">
    <property type="entry name" value="GGT_ssub_C"/>
</dbReference>
<dbReference type="PANTHER" id="PTHR43881">
    <property type="entry name" value="GAMMA-GLUTAMYLTRANSPEPTIDASE (AFU_ORTHOLOGUE AFUA_4G13580)"/>
    <property type="match status" value="1"/>
</dbReference>
<dbReference type="Pfam" id="PF01019">
    <property type="entry name" value="G_glu_transpept"/>
    <property type="match status" value="1"/>
</dbReference>
<evidence type="ECO:0000313" key="1">
    <source>
        <dbReference type="EMBL" id="CDL83212.1"/>
    </source>
</evidence>
<gene>
    <name evidence="1" type="ORF">XSR1_30066</name>
</gene>
<sequence>MSNIAFGHSVCFSSPHYKSTLSGINECLMEGKDRFCLYSGAIKIGISLFFNLPHLCGLGGDAIIIKKNKGRISIINGTGKTGKYQNRESYQEKGLDAIPRRGVYSTMVYGAPYAFDTLVKEENIDLVRIVEGLNRDDFNKGFIKLPGLESLFDKAKSEFSPMTTISEWERLFAGEQRINHSLIHTIKRISQVGFMDLYTGKLGDEVYHQLAKYDKGLYDESDYIDFQPNYSEVKKINFLGSQVFCHGANSPWRELFLFLKIYEMFFMESKNIDYKSICKLTPYVEDAADCIKSDIVNYEDKINEIARALYDKAENEFLDERDIRHKQSHTIFIAGVNQSGDLIGITNSIFTPLGALFEVENTGILLSNRCYAFNEKGKKEDFKSQSPVKHTNNCIIVESDDMNFVIGTAGGPVQSQTLSFVINKIIAEKFQPHEAVAEPRFANLGYHAKTNKVTYLTEKKGVDDLFTSIEGLSNKLGVVQLAGINKKTGLLFSVSDPRGHGIALGY</sequence>
<dbReference type="InterPro" id="IPR052896">
    <property type="entry name" value="GGT-like_enzyme"/>
</dbReference>
<dbReference type="RefSeq" id="WP_141557221.1">
    <property type="nucleotide sequence ID" value="NZ_CAWLWS010000088.1"/>
</dbReference>
<dbReference type="SUPFAM" id="SSF56235">
    <property type="entry name" value="N-terminal nucleophile aminohydrolases (Ntn hydrolases)"/>
    <property type="match status" value="1"/>
</dbReference>
<dbReference type="GeneID" id="97124936"/>